<feature type="compositionally biased region" description="Pro residues" evidence="6">
    <location>
        <begin position="232"/>
        <end position="244"/>
    </location>
</feature>
<feature type="transmembrane region" description="Helical" evidence="7">
    <location>
        <begin position="61"/>
        <end position="84"/>
    </location>
</feature>
<gene>
    <name evidence="9" type="ORF">GCM10011314_23520</name>
</gene>
<organism evidence="9 10">
    <name type="scientific">Knoellia flava</name>
    <dbReference type="NCBI Taxonomy" id="913969"/>
    <lineage>
        <taxon>Bacteria</taxon>
        <taxon>Bacillati</taxon>
        <taxon>Actinomycetota</taxon>
        <taxon>Actinomycetes</taxon>
        <taxon>Micrococcales</taxon>
        <taxon>Intrasporangiaceae</taxon>
        <taxon>Knoellia</taxon>
    </lineage>
</organism>
<dbReference type="PANTHER" id="PTHR33885">
    <property type="entry name" value="PHAGE SHOCK PROTEIN C"/>
    <property type="match status" value="1"/>
</dbReference>
<evidence type="ECO:0000256" key="1">
    <source>
        <dbReference type="ARBA" id="ARBA00004162"/>
    </source>
</evidence>
<evidence type="ECO:0000313" key="10">
    <source>
        <dbReference type="Proteomes" id="UP000628079"/>
    </source>
</evidence>
<comment type="subcellular location">
    <subcellularLocation>
        <location evidence="1">Cell membrane</location>
        <topology evidence="1">Single-pass membrane protein</topology>
    </subcellularLocation>
</comment>
<feature type="transmembrane region" description="Helical" evidence="7">
    <location>
        <begin position="262"/>
        <end position="282"/>
    </location>
</feature>
<keyword evidence="3 7" id="KW-0812">Transmembrane</keyword>
<feature type="compositionally biased region" description="Polar residues" evidence="6">
    <location>
        <begin position="1"/>
        <end position="18"/>
    </location>
</feature>
<feature type="compositionally biased region" description="Basic and acidic residues" evidence="6">
    <location>
        <begin position="444"/>
        <end position="453"/>
    </location>
</feature>
<dbReference type="RefSeq" id="WP_188450428.1">
    <property type="nucleotide sequence ID" value="NZ_BMEA01000002.1"/>
</dbReference>
<dbReference type="Proteomes" id="UP000628079">
    <property type="component" value="Unassembled WGS sequence"/>
</dbReference>
<feature type="region of interest" description="Disordered" evidence="6">
    <location>
        <begin position="215"/>
        <end position="244"/>
    </location>
</feature>
<name>A0A8H9FVB6_9MICO</name>
<accession>A0A8H9FVB6</accession>
<feature type="transmembrane region" description="Helical" evidence="7">
    <location>
        <begin position="294"/>
        <end position="312"/>
    </location>
</feature>
<comment type="caution">
    <text evidence="9">The sequence shown here is derived from an EMBL/GenBank/DDBJ whole genome shotgun (WGS) entry which is preliminary data.</text>
</comment>
<keyword evidence="2" id="KW-1003">Cell membrane</keyword>
<feature type="transmembrane region" description="Helical" evidence="7">
    <location>
        <begin position="105"/>
        <end position="124"/>
    </location>
</feature>
<reference evidence="9" key="1">
    <citation type="journal article" date="2014" name="Int. J. Syst. Evol. Microbiol.">
        <title>Complete genome sequence of Corynebacterium casei LMG S-19264T (=DSM 44701T), isolated from a smear-ripened cheese.</title>
        <authorList>
            <consortium name="US DOE Joint Genome Institute (JGI-PGF)"/>
            <person name="Walter F."/>
            <person name="Albersmeier A."/>
            <person name="Kalinowski J."/>
            <person name="Ruckert C."/>
        </authorList>
    </citation>
    <scope>NUCLEOTIDE SEQUENCE</scope>
    <source>
        <strain evidence="9">CGMCC 1.10749</strain>
    </source>
</reference>
<proteinExistence type="predicted"/>
<sequence>MTQTPHQAQTGADSQGRPQGNRFWDDILSTGLRRDRSRQWFAGVCSGIARRVDVDPVLIRAAFIALTLFGGFGIVAYLVAWLLLPDESGRIMARDALDRQNGADSTGAIVISVIALLVIAAIVFGDNGFLIGWGVIPLAIVGWLFWRHEQGKRNASWQAAPGAASPDHVTTTYAASAPPAPSWANAPVGTNAPAATTAPVAGPAAAAGAPVMGAASAAPTTGGHVPPTGSWQPPPAPPVPPRAHVPLAPPPPPRPRRRTAGFAGFALVLGLAAVGYGAGLMLDGPVGFPGSQELFGGVLALGAASLATMIIGLTGRRSLLSATLVAILGLGVGTAGIVESSWEGDRGVRTWTPSASTTPQEFDHSVGRTTVDLRPLFASIAARPTSSGGSVPVPDPAVAPQDLDIEQGAGEMTILVPAGANAQIRAKAEFGEVRVVGNLPEGFSNRDDGRNDGPSETLSLDLGTGAPDVIIRADITVGQITIQEG</sequence>
<evidence type="ECO:0000256" key="3">
    <source>
        <dbReference type="ARBA" id="ARBA00022692"/>
    </source>
</evidence>
<dbReference type="InterPro" id="IPR052027">
    <property type="entry name" value="PspC"/>
</dbReference>
<dbReference type="GO" id="GO:0005886">
    <property type="term" value="C:plasma membrane"/>
    <property type="evidence" value="ECO:0007669"/>
    <property type="project" value="UniProtKB-SubCell"/>
</dbReference>
<feature type="transmembrane region" description="Helical" evidence="7">
    <location>
        <begin position="319"/>
        <end position="338"/>
    </location>
</feature>
<feature type="domain" description="Phage shock protein PspC N-terminal" evidence="8">
    <location>
        <begin position="31"/>
        <end position="87"/>
    </location>
</feature>
<dbReference type="AlphaFoldDB" id="A0A8H9FVB6"/>
<dbReference type="InterPro" id="IPR007168">
    <property type="entry name" value="Phageshock_PspC_N"/>
</dbReference>
<dbReference type="EMBL" id="BMEA01000002">
    <property type="protein sequence ID" value="GGB83186.1"/>
    <property type="molecule type" value="Genomic_DNA"/>
</dbReference>
<evidence type="ECO:0000259" key="8">
    <source>
        <dbReference type="Pfam" id="PF04024"/>
    </source>
</evidence>
<evidence type="ECO:0000256" key="7">
    <source>
        <dbReference type="SAM" id="Phobius"/>
    </source>
</evidence>
<evidence type="ECO:0000313" key="9">
    <source>
        <dbReference type="EMBL" id="GGB83186.1"/>
    </source>
</evidence>
<evidence type="ECO:0000256" key="4">
    <source>
        <dbReference type="ARBA" id="ARBA00022989"/>
    </source>
</evidence>
<evidence type="ECO:0000256" key="2">
    <source>
        <dbReference type="ARBA" id="ARBA00022475"/>
    </source>
</evidence>
<evidence type="ECO:0000256" key="5">
    <source>
        <dbReference type="ARBA" id="ARBA00023136"/>
    </source>
</evidence>
<evidence type="ECO:0000256" key="6">
    <source>
        <dbReference type="SAM" id="MobiDB-lite"/>
    </source>
</evidence>
<keyword evidence="4 7" id="KW-1133">Transmembrane helix</keyword>
<protein>
    <recommendedName>
        <fullName evidence="8">Phage shock protein PspC N-terminal domain-containing protein</fullName>
    </recommendedName>
</protein>
<keyword evidence="5 7" id="KW-0472">Membrane</keyword>
<feature type="transmembrane region" description="Helical" evidence="7">
    <location>
        <begin position="130"/>
        <end position="146"/>
    </location>
</feature>
<dbReference type="PANTHER" id="PTHR33885:SF3">
    <property type="entry name" value="PHAGE SHOCK PROTEIN C"/>
    <property type="match status" value="1"/>
</dbReference>
<dbReference type="Pfam" id="PF04024">
    <property type="entry name" value="PspC"/>
    <property type="match status" value="1"/>
</dbReference>
<feature type="region of interest" description="Disordered" evidence="6">
    <location>
        <begin position="1"/>
        <end position="22"/>
    </location>
</feature>
<feature type="region of interest" description="Disordered" evidence="6">
    <location>
        <begin position="440"/>
        <end position="461"/>
    </location>
</feature>
<reference evidence="9" key="2">
    <citation type="submission" date="2020-09" db="EMBL/GenBank/DDBJ databases">
        <authorList>
            <person name="Sun Q."/>
            <person name="Zhou Y."/>
        </authorList>
    </citation>
    <scope>NUCLEOTIDE SEQUENCE</scope>
    <source>
        <strain evidence="9">CGMCC 1.10749</strain>
    </source>
</reference>